<feature type="region of interest" description="Disordered" evidence="1">
    <location>
        <begin position="1"/>
        <end position="35"/>
    </location>
</feature>
<dbReference type="AlphaFoldDB" id="A0A9N9EJ36"/>
<evidence type="ECO:0000313" key="2">
    <source>
        <dbReference type="EMBL" id="CAG8681776.1"/>
    </source>
</evidence>
<evidence type="ECO:0000256" key="1">
    <source>
        <dbReference type="SAM" id="MobiDB-lite"/>
    </source>
</evidence>
<name>A0A9N9EJ36_9GLOM</name>
<dbReference type="EMBL" id="CAJVPV010014003">
    <property type="protein sequence ID" value="CAG8681776.1"/>
    <property type="molecule type" value="Genomic_DNA"/>
</dbReference>
<dbReference type="Proteomes" id="UP000789342">
    <property type="component" value="Unassembled WGS sequence"/>
</dbReference>
<reference evidence="2" key="1">
    <citation type="submission" date="2021-06" db="EMBL/GenBank/DDBJ databases">
        <authorList>
            <person name="Kallberg Y."/>
            <person name="Tangrot J."/>
            <person name="Rosling A."/>
        </authorList>
    </citation>
    <scope>NUCLEOTIDE SEQUENCE</scope>
    <source>
        <strain evidence="2">CL551</strain>
    </source>
</reference>
<protein>
    <submittedName>
        <fullName evidence="2">9163_t:CDS:1</fullName>
    </submittedName>
</protein>
<proteinExistence type="predicted"/>
<accession>A0A9N9EJ36</accession>
<keyword evidence="3" id="KW-1185">Reference proteome</keyword>
<dbReference type="OrthoDB" id="433924at2759"/>
<organism evidence="2 3">
    <name type="scientific">Acaulospora morrowiae</name>
    <dbReference type="NCBI Taxonomy" id="94023"/>
    <lineage>
        <taxon>Eukaryota</taxon>
        <taxon>Fungi</taxon>
        <taxon>Fungi incertae sedis</taxon>
        <taxon>Mucoromycota</taxon>
        <taxon>Glomeromycotina</taxon>
        <taxon>Glomeromycetes</taxon>
        <taxon>Diversisporales</taxon>
        <taxon>Acaulosporaceae</taxon>
        <taxon>Acaulospora</taxon>
    </lineage>
</organism>
<comment type="caution">
    <text evidence="2">The sequence shown here is derived from an EMBL/GenBank/DDBJ whole genome shotgun (WGS) entry which is preliminary data.</text>
</comment>
<evidence type="ECO:0000313" key="3">
    <source>
        <dbReference type="Proteomes" id="UP000789342"/>
    </source>
</evidence>
<gene>
    <name evidence="2" type="ORF">AMORRO_LOCUS11280</name>
</gene>
<sequence>GEYKLQPLRKRKHEELVSQSDDELSNEEYPPPTLTNWEDEVDEVETVERNNKDHSLLVYLNW</sequence>
<feature type="non-terminal residue" evidence="2">
    <location>
        <position position="1"/>
    </location>
</feature>
<dbReference type="Gene3D" id="2.40.50.40">
    <property type="match status" value="1"/>
</dbReference>